<proteinExistence type="predicted"/>
<protein>
    <recommendedName>
        <fullName evidence="2">Ig-like domain-containing protein</fullName>
    </recommendedName>
</protein>
<dbReference type="Pfam" id="PF07679">
    <property type="entry name" value="I-set"/>
    <property type="match status" value="1"/>
</dbReference>
<feature type="domain" description="Ig-like" evidence="2">
    <location>
        <begin position="27"/>
        <end position="120"/>
    </location>
</feature>
<dbReference type="PROSITE" id="PS50835">
    <property type="entry name" value="IG_LIKE"/>
    <property type="match status" value="1"/>
</dbReference>
<keyword evidence="1" id="KW-0732">Signal</keyword>
<dbReference type="InterPro" id="IPR007110">
    <property type="entry name" value="Ig-like_dom"/>
</dbReference>
<dbReference type="InterPro" id="IPR013783">
    <property type="entry name" value="Ig-like_fold"/>
</dbReference>
<dbReference type="InterPro" id="IPR036179">
    <property type="entry name" value="Ig-like_dom_sf"/>
</dbReference>
<dbReference type="SUPFAM" id="SSF48726">
    <property type="entry name" value="Immunoglobulin"/>
    <property type="match status" value="1"/>
</dbReference>
<sequence length="131" mass="14056">MGFVVSVIGVFVVVIVVANGERNYVGPRFTVEPRGKVQFYNSTGAIVPCSASGVPLPTVSWIRQDGSPVHEVPGLLQIRPDASLVFAPFRPDDFRQDIHSATYRCTASNAVGIIGSRDVNIRAGGLLIFSL</sequence>
<accession>A0AAV6VZB6</accession>
<evidence type="ECO:0000313" key="3">
    <source>
        <dbReference type="EMBL" id="KAG8201063.1"/>
    </source>
</evidence>
<keyword evidence="4" id="KW-1185">Reference proteome</keyword>
<gene>
    <name evidence="3" type="ORF">JTE90_002738</name>
</gene>
<comment type="caution">
    <text evidence="3">The sequence shown here is derived from an EMBL/GenBank/DDBJ whole genome shotgun (WGS) entry which is preliminary data.</text>
</comment>
<name>A0AAV6VZB6_9ARAC</name>
<evidence type="ECO:0000256" key="1">
    <source>
        <dbReference type="SAM" id="SignalP"/>
    </source>
</evidence>
<organism evidence="3 4">
    <name type="scientific">Oedothorax gibbosus</name>
    <dbReference type="NCBI Taxonomy" id="931172"/>
    <lineage>
        <taxon>Eukaryota</taxon>
        <taxon>Metazoa</taxon>
        <taxon>Ecdysozoa</taxon>
        <taxon>Arthropoda</taxon>
        <taxon>Chelicerata</taxon>
        <taxon>Arachnida</taxon>
        <taxon>Araneae</taxon>
        <taxon>Araneomorphae</taxon>
        <taxon>Entelegynae</taxon>
        <taxon>Araneoidea</taxon>
        <taxon>Linyphiidae</taxon>
        <taxon>Erigoninae</taxon>
        <taxon>Oedothorax</taxon>
    </lineage>
</organism>
<feature type="chain" id="PRO_5043338944" description="Ig-like domain-containing protein" evidence="1">
    <location>
        <begin position="21"/>
        <end position="131"/>
    </location>
</feature>
<dbReference type="InterPro" id="IPR013098">
    <property type="entry name" value="Ig_I-set"/>
</dbReference>
<evidence type="ECO:0000313" key="4">
    <source>
        <dbReference type="Proteomes" id="UP000827092"/>
    </source>
</evidence>
<evidence type="ECO:0000259" key="2">
    <source>
        <dbReference type="PROSITE" id="PS50835"/>
    </source>
</evidence>
<dbReference type="Gene3D" id="2.60.40.10">
    <property type="entry name" value="Immunoglobulins"/>
    <property type="match status" value="1"/>
</dbReference>
<reference evidence="3 4" key="1">
    <citation type="journal article" date="2022" name="Nat. Ecol. Evol.">
        <title>A masculinizing supergene underlies an exaggerated male reproductive morph in a spider.</title>
        <authorList>
            <person name="Hendrickx F."/>
            <person name="De Corte Z."/>
            <person name="Sonet G."/>
            <person name="Van Belleghem S.M."/>
            <person name="Kostlbacher S."/>
            <person name="Vangestel C."/>
        </authorList>
    </citation>
    <scope>NUCLEOTIDE SEQUENCE [LARGE SCALE GENOMIC DNA]</scope>
    <source>
        <strain evidence="3">W744_W776</strain>
    </source>
</reference>
<feature type="signal peptide" evidence="1">
    <location>
        <begin position="1"/>
        <end position="20"/>
    </location>
</feature>
<dbReference type="AlphaFoldDB" id="A0AAV6VZB6"/>
<dbReference type="Proteomes" id="UP000827092">
    <property type="component" value="Unassembled WGS sequence"/>
</dbReference>
<dbReference type="EMBL" id="JAFNEN010000009">
    <property type="protein sequence ID" value="KAG8201063.1"/>
    <property type="molecule type" value="Genomic_DNA"/>
</dbReference>